<keyword evidence="2" id="KW-0732">Signal</keyword>
<evidence type="ECO:0000313" key="3">
    <source>
        <dbReference type="EMBL" id="SLN38086.1"/>
    </source>
</evidence>
<dbReference type="EMBL" id="FWFW01000004">
    <property type="protein sequence ID" value="SLN38086.1"/>
    <property type="molecule type" value="Genomic_DNA"/>
</dbReference>
<evidence type="ECO:0000256" key="2">
    <source>
        <dbReference type="SAM" id="SignalP"/>
    </source>
</evidence>
<name>A0A1Y5SHP4_9RHOB</name>
<keyword evidence="3" id="KW-0675">Receptor</keyword>
<dbReference type="PANTHER" id="PTHR42928:SF5">
    <property type="entry name" value="BLR1237 PROTEIN"/>
    <property type="match status" value="1"/>
</dbReference>
<dbReference type="Gene3D" id="3.40.190.10">
    <property type="entry name" value="Periplasmic binding protein-like II"/>
    <property type="match status" value="1"/>
</dbReference>
<organism evidence="3 4">
    <name type="scientific">Pacificibacter marinus</name>
    <dbReference type="NCBI Taxonomy" id="658057"/>
    <lineage>
        <taxon>Bacteria</taxon>
        <taxon>Pseudomonadati</taxon>
        <taxon>Pseudomonadota</taxon>
        <taxon>Alphaproteobacteria</taxon>
        <taxon>Rhodobacterales</taxon>
        <taxon>Roseobacteraceae</taxon>
        <taxon>Pacificibacter</taxon>
    </lineage>
</organism>
<dbReference type="AlphaFoldDB" id="A0A1Y5SHP4"/>
<dbReference type="PIRSF" id="PIRSF017082">
    <property type="entry name" value="YflP"/>
    <property type="match status" value="1"/>
</dbReference>
<dbReference type="SUPFAM" id="SSF53850">
    <property type="entry name" value="Periplasmic binding protein-like II"/>
    <property type="match status" value="1"/>
</dbReference>
<dbReference type="Pfam" id="PF03401">
    <property type="entry name" value="TctC"/>
    <property type="match status" value="1"/>
</dbReference>
<dbReference type="CDD" id="cd07012">
    <property type="entry name" value="PBP2_Bug_TTT"/>
    <property type="match status" value="1"/>
</dbReference>
<proteinExistence type="inferred from homology"/>
<dbReference type="STRING" id="658057.SAMN04488032_103136"/>
<dbReference type="OrthoDB" id="8970543at2"/>
<dbReference type="Proteomes" id="UP000193307">
    <property type="component" value="Unassembled WGS sequence"/>
</dbReference>
<dbReference type="InterPro" id="IPR005064">
    <property type="entry name" value="BUG"/>
</dbReference>
<dbReference type="Gene3D" id="3.40.190.150">
    <property type="entry name" value="Bordetella uptake gene, domain 1"/>
    <property type="match status" value="1"/>
</dbReference>
<comment type="similarity">
    <text evidence="1">Belongs to the UPF0065 (bug) family.</text>
</comment>
<reference evidence="3 4" key="1">
    <citation type="submission" date="2017-03" db="EMBL/GenBank/DDBJ databases">
        <authorList>
            <person name="Afonso C.L."/>
            <person name="Miller P.J."/>
            <person name="Scott M.A."/>
            <person name="Spackman E."/>
            <person name="Goraichik I."/>
            <person name="Dimitrov K.M."/>
            <person name="Suarez D.L."/>
            <person name="Swayne D.E."/>
        </authorList>
    </citation>
    <scope>NUCLEOTIDE SEQUENCE [LARGE SCALE GENOMIC DNA]</scope>
    <source>
        <strain evidence="3 4">CECT 7971</strain>
    </source>
</reference>
<keyword evidence="4" id="KW-1185">Reference proteome</keyword>
<evidence type="ECO:0000256" key="1">
    <source>
        <dbReference type="ARBA" id="ARBA00006987"/>
    </source>
</evidence>
<protein>
    <submittedName>
        <fullName evidence="3">Tripartite tricarboxylate transporter family receptor</fullName>
    </submittedName>
</protein>
<evidence type="ECO:0000313" key="4">
    <source>
        <dbReference type="Proteomes" id="UP000193307"/>
    </source>
</evidence>
<dbReference type="RefSeq" id="WP_085848650.1">
    <property type="nucleotide sequence ID" value="NZ_FNZV01000003.1"/>
</dbReference>
<dbReference type="PANTHER" id="PTHR42928">
    <property type="entry name" value="TRICARBOXYLATE-BINDING PROTEIN"/>
    <property type="match status" value="1"/>
</dbReference>
<feature type="chain" id="PRO_5010984984" evidence="2">
    <location>
        <begin position="30"/>
        <end position="327"/>
    </location>
</feature>
<gene>
    <name evidence="3" type="ORF">PAM7971_01689</name>
</gene>
<dbReference type="InterPro" id="IPR042100">
    <property type="entry name" value="Bug_dom1"/>
</dbReference>
<accession>A0A1Y5SHP4</accession>
<feature type="signal peptide" evidence="2">
    <location>
        <begin position="1"/>
        <end position="29"/>
    </location>
</feature>
<sequence length="327" mass="33654">MTFNFAKNAGRILGYAGAVLTLSATTALADWPEKAVTLVVPWSAGGGTDATARAVAEGLEARFGQPFNVVNRTGGGGLVGHTAIVQGKPDGYTLGVITIESAMYALQGLPGVTPEDFTYIGRFNADPIAVNVRADAPYDDVQGLVEAVKSDPSALAASGANRGGLSHLAWVGLLSAVDIDPAQINWVASDGSAPALQQLASGAIEVVSTSPAEARALVEAGEAKTLALISGERSSLYPDLPTTDESFGIEWSPLPFRGLAGPKDMPADVTEKVSIALKEITEDPEFLEMMSSRGFSVAYQDAATFSQTVHTAGSSLGVAMKAAGLGQ</sequence>